<keyword evidence="4" id="KW-1185">Reference proteome</keyword>
<evidence type="ECO:0000256" key="2">
    <source>
        <dbReference type="SAM" id="Phobius"/>
    </source>
</evidence>
<dbReference type="AlphaFoldDB" id="K1WX89"/>
<dbReference type="EMBL" id="JH921435">
    <property type="protein sequence ID" value="EKD17656.1"/>
    <property type="molecule type" value="Genomic_DNA"/>
</dbReference>
<gene>
    <name evidence="3" type="ORF">MBM_04025</name>
</gene>
<reference evidence="3 4" key="1">
    <citation type="journal article" date="2012" name="BMC Genomics">
        <title>Sequencing the genome of Marssonina brunnea reveals fungus-poplar co-evolution.</title>
        <authorList>
            <person name="Zhu S."/>
            <person name="Cao Y.-Z."/>
            <person name="Jiang C."/>
            <person name="Tan B.-Y."/>
            <person name="Wang Z."/>
            <person name="Feng S."/>
            <person name="Zhang L."/>
            <person name="Su X.-H."/>
            <person name="Brejova B."/>
            <person name="Vinar T."/>
            <person name="Xu M."/>
            <person name="Wang M.-X."/>
            <person name="Zhang S.-G."/>
            <person name="Huang M.-R."/>
            <person name="Wu R."/>
            <person name="Zhou Y."/>
        </authorList>
    </citation>
    <scope>NUCLEOTIDE SEQUENCE [LARGE SCALE GENOMIC DNA]</scope>
    <source>
        <strain evidence="3 4">MB_m1</strain>
    </source>
</reference>
<dbReference type="HOGENOM" id="CLU_921598_0_0_1"/>
<feature type="compositionally biased region" description="Basic and acidic residues" evidence="1">
    <location>
        <begin position="186"/>
        <end position="219"/>
    </location>
</feature>
<accession>K1WX89</accession>
<dbReference type="KEGG" id="mbe:MBM_04025"/>
<proteinExistence type="predicted"/>
<evidence type="ECO:0000313" key="3">
    <source>
        <dbReference type="EMBL" id="EKD17656.1"/>
    </source>
</evidence>
<name>K1WX89_MARBU</name>
<evidence type="ECO:0000256" key="1">
    <source>
        <dbReference type="SAM" id="MobiDB-lite"/>
    </source>
</evidence>
<dbReference type="OrthoDB" id="3558518at2759"/>
<protein>
    <submittedName>
        <fullName evidence="3">Uncharacterized protein</fullName>
    </submittedName>
</protein>
<evidence type="ECO:0000313" key="4">
    <source>
        <dbReference type="Proteomes" id="UP000006753"/>
    </source>
</evidence>
<dbReference type="GeneID" id="18759960"/>
<feature type="region of interest" description="Disordered" evidence="1">
    <location>
        <begin position="181"/>
        <end position="219"/>
    </location>
</feature>
<feature type="region of interest" description="Disordered" evidence="1">
    <location>
        <begin position="280"/>
        <end position="302"/>
    </location>
</feature>
<keyword evidence="2" id="KW-0812">Transmembrane</keyword>
<keyword evidence="2" id="KW-1133">Transmembrane helix</keyword>
<sequence length="302" mass="33540">MCFQEIIKPIQTSILSSLYPETGIAFFTRYLRLIINSRPVAPSSASQQPYLKRTESSSYLVSPTMTTKHPTILENSIIPTRSWLLRSLPPRFWLHRIEPVYAYTLLAIVIAILFQIAVHSRRRIRKLETKVQAMKDAVDGMLANMKIVREELDTMREVDRDEKLCLVESFNELLGLVQGKSSGSDVTREKDSDNRRSNDDLARDIEREHEVGDDQEERVGAGHFEEGAEDGLSSCPWCSHAHELGLGDCSGDGTCDFSAHIPYCPSCIYKKGGGEAEEVRKGGIGGDGSVVGMADDDASGET</sequence>
<dbReference type="Proteomes" id="UP000006753">
    <property type="component" value="Unassembled WGS sequence"/>
</dbReference>
<organism evidence="3 4">
    <name type="scientific">Marssonina brunnea f. sp. multigermtubi (strain MB_m1)</name>
    <name type="common">Marssonina leaf spot fungus</name>
    <dbReference type="NCBI Taxonomy" id="1072389"/>
    <lineage>
        <taxon>Eukaryota</taxon>
        <taxon>Fungi</taxon>
        <taxon>Dikarya</taxon>
        <taxon>Ascomycota</taxon>
        <taxon>Pezizomycotina</taxon>
        <taxon>Leotiomycetes</taxon>
        <taxon>Helotiales</taxon>
        <taxon>Drepanopezizaceae</taxon>
        <taxon>Drepanopeziza</taxon>
    </lineage>
</organism>
<dbReference type="InParanoid" id="K1WX89"/>
<keyword evidence="2" id="KW-0472">Membrane</keyword>
<feature type="transmembrane region" description="Helical" evidence="2">
    <location>
        <begin position="100"/>
        <end position="118"/>
    </location>
</feature>